<evidence type="ECO:0000256" key="4">
    <source>
        <dbReference type="ARBA" id="ARBA00023163"/>
    </source>
</evidence>
<keyword evidence="4" id="KW-0804">Transcription</keyword>
<dbReference type="Gene3D" id="3.40.50.2300">
    <property type="match status" value="1"/>
</dbReference>
<dbReference type="Pfam" id="PF00072">
    <property type="entry name" value="Response_reg"/>
    <property type="match status" value="1"/>
</dbReference>
<feature type="domain" description="Response regulatory" evidence="7">
    <location>
        <begin position="5"/>
        <end position="121"/>
    </location>
</feature>
<dbReference type="InterPro" id="IPR016032">
    <property type="entry name" value="Sig_transdc_resp-reg_C-effctor"/>
</dbReference>
<dbReference type="CDD" id="cd17535">
    <property type="entry name" value="REC_NarL-like"/>
    <property type="match status" value="1"/>
</dbReference>
<proteinExistence type="predicted"/>
<dbReference type="SMART" id="SM00421">
    <property type="entry name" value="HTH_LUXR"/>
    <property type="match status" value="1"/>
</dbReference>
<dbReference type="AlphaFoldDB" id="A0A6P0GNW4"/>
<dbReference type="PANTHER" id="PTHR43214">
    <property type="entry name" value="TWO-COMPONENT RESPONSE REGULATOR"/>
    <property type="match status" value="1"/>
</dbReference>
<dbReference type="GO" id="GO:0000160">
    <property type="term" value="P:phosphorelay signal transduction system"/>
    <property type="evidence" value="ECO:0007669"/>
    <property type="project" value="InterPro"/>
</dbReference>
<evidence type="ECO:0000256" key="5">
    <source>
        <dbReference type="PROSITE-ProRule" id="PRU00169"/>
    </source>
</evidence>
<dbReference type="InterPro" id="IPR058245">
    <property type="entry name" value="NreC/VraR/RcsB-like_REC"/>
</dbReference>
<dbReference type="SUPFAM" id="SSF46894">
    <property type="entry name" value="C-terminal effector domain of the bipartite response regulators"/>
    <property type="match status" value="1"/>
</dbReference>
<keyword evidence="1 5" id="KW-0597">Phosphoprotein</keyword>
<dbReference type="PROSITE" id="PS50110">
    <property type="entry name" value="RESPONSE_REGULATORY"/>
    <property type="match status" value="1"/>
</dbReference>
<accession>A0A6P0GNW4</accession>
<evidence type="ECO:0000259" key="7">
    <source>
        <dbReference type="PROSITE" id="PS50110"/>
    </source>
</evidence>
<dbReference type="GO" id="GO:0003677">
    <property type="term" value="F:DNA binding"/>
    <property type="evidence" value="ECO:0007669"/>
    <property type="project" value="UniProtKB-KW"/>
</dbReference>
<dbReference type="Proteomes" id="UP000471126">
    <property type="component" value="Unassembled WGS sequence"/>
</dbReference>
<dbReference type="SMART" id="SM00448">
    <property type="entry name" value="REC"/>
    <property type="match status" value="1"/>
</dbReference>
<evidence type="ECO:0000256" key="2">
    <source>
        <dbReference type="ARBA" id="ARBA00023015"/>
    </source>
</evidence>
<dbReference type="PRINTS" id="PR00038">
    <property type="entry name" value="HTHLUXR"/>
</dbReference>
<reference evidence="8 9" key="1">
    <citation type="submission" date="2019-12" db="EMBL/GenBank/DDBJ databases">
        <title>WGS of CPCC 203550 I12A-02606.</title>
        <authorList>
            <person name="Jiang Z."/>
        </authorList>
    </citation>
    <scope>NUCLEOTIDE SEQUENCE [LARGE SCALE GENOMIC DNA]</scope>
    <source>
        <strain evidence="8 9">I12A-02606</strain>
    </source>
</reference>
<organism evidence="8 9">
    <name type="scientific">Geodermatophilus normandii</name>
    <dbReference type="NCBI Taxonomy" id="1137989"/>
    <lineage>
        <taxon>Bacteria</taxon>
        <taxon>Bacillati</taxon>
        <taxon>Actinomycetota</taxon>
        <taxon>Actinomycetes</taxon>
        <taxon>Geodermatophilales</taxon>
        <taxon>Geodermatophilaceae</taxon>
        <taxon>Geodermatophilus</taxon>
    </lineage>
</organism>
<protein>
    <submittedName>
        <fullName evidence="8">Response regulator transcription factor</fullName>
    </submittedName>
</protein>
<feature type="domain" description="HTH luxR-type" evidence="6">
    <location>
        <begin position="145"/>
        <end position="210"/>
    </location>
</feature>
<gene>
    <name evidence="8" type="ORF">GCU54_22060</name>
</gene>
<dbReference type="InterPro" id="IPR000792">
    <property type="entry name" value="Tscrpt_reg_LuxR_C"/>
</dbReference>
<dbReference type="PANTHER" id="PTHR43214:SF24">
    <property type="entry name" value="TRANSCRIPTIONAL REGULATORY PROTEIN NARL-RELATED"/>
    <property type="match status" value="1"/>
</dbReference>
<evidence type="ECO:0000313" key="8">
    <source>
        <dbReference type="EMBL" id="NEM08652.1"/>
    </source>
</evidence>
<comment type="caution">
    <text evidence="8">The sequence shown here is derived from an EMBL/GenBank/DDBJ whole genome shotgun (WGS) entry which is preliminary data.</text>
</comment>
<dbReference type="InterPro" id="IPR001789">
    <property type="entry name" value="Sig_transdc_resp-reg_receiver"/>
</dbReference>
<dbReference type="InterPro" id="IPR039420">
    <property type="entry name" value="WalR-like"/>
</dbReference>
<dbReference type="EMBL" id="JAAGWE010000042">
    <property type="protein sequence ID" value="NEM08652.1"/>
    <property type="molecule type" value="Genomic_DNA"/>
</dbReference>
<evidence type="ECO:0000313" key="9">
    <source>
        <dbReference type="Proteomes" id="UP000471126"/>
    </source>
</evidence>
<dbReference type="Pfam" id="PF00196">
    <property type="entry name" value="GerE"/>
    <property type="match status" value="1"/>
</dbReference>
<keyword evidence="3" id="KW-0238">DNA-binding</keyword>
<keyword evidence="2" id="KW-0805">Transcription regulation</keyword>
<evidence type="ECO:0000256" key="1">
    <source>
        <dbReference type="ARBA" id="ARBA00022553"/>
    </source>
</evidence>
<evidence type="ECO:0000256" key="3">
    <source>
        <dbReference type="ARBA" id="ARBA00023125"/>
    </source>
</evidence>
<name>A0A6P0GNW4_9ACTN</name>
<dbReference type="CDD" id="cd06170">
    <property type="entry name" value="LuxR_C_like"/>
    <property type="match status" value="1"/>
</dbReference>
<dbReference type="PROSITE" id="PS50043">
    <property type="entry name" value="HTH_LUXR_2"/>
    <property type="match status" value="1"/>
</dbReference>
<feature type="modified residue" description="4-aspartylphosphate" evidence="5">
    <location>
        <position position="56"/>
    </location>
</feature>
<dbReference type="GO" id="GO:0006355">
    <property type="term" value="P:regulation of DNA-templated transcription"/>
    <property type="evidence" value="ECO:0007669"/>
    <property type="project" value="InterPro"/>
</dbReference>
<dbReference type="RefSeq" id="WP_163478880.1">
    <property type="nucleotide sequence ID" value="NZ_JAAGWE010000042.1"/>
</dbReference>
<evidence type="ECO:0000259" key="6">
    <source>
        <dbReference type="PROSITE" id="PS50043"/>
    </source>
</evidence>
<dbReference type="InterPro" id="IPR011006">
    <property type="entry name" value="CheY-like_superfamily"/>
</dbReference>
<sequence>MTALRVLICDDSDSFREGLRALLSTSAEVDVVGEAADGTAAVEAALELQPDVVLMDLTMPGTGGVEATRRVLASSPHIAVLVLTMAEDDASVFAALQAGARGYLLKGARKAEILRAVQAVTDGEAILGPAVATRLAALVAGRPRPESAFPELSAREREILVLLTEHLTNPEIAARLGLSEKTVRNHLSNVFTKLRVATRAEAIAVARRAGL</sequence>
<dbReference type="SUPFAM" id="SSF52172">
    <property type="entry name" value="CheY-like"/>
    <property type="match status" value="1"/>
</dbReference>